<dbReference type="AlphaFoldDB" id="A0A371HTD3"/>
<sequence>MHVIKGNKLEDHLNPKTIWTWLCFSPTRMSLSKSSLYSIKEFKMKKVLALSLSKVVMGKNLKMKTFKSFVKNMTFFIIFPIQEHLNKMKSWKGKNASF</sequence>
<gene>
    <name evidence="1" type="ORF">CR513_10055</name>
</gene>
<dbReference type="EMBL" id="QJKJ01001761">
    <property type="protein sequence ID" value="RDY06035.1"/>
    <property type="molecule type" value="Genomic_DNA"/>
</dbReference>
<accession>A0A371HTD3</accession>
<reference evidence="1" key="1">
    <citation type="submission" date="2018-05" db="EMBL/GenBank/DDBJ databases">
        <title>Draft genome of Mucuna pruriens seed.</title>
        <authorList>
            <person name="Nnadi N.E."/>
            <person name="Vos R."/>
            <person name="Hasami M.H."/>
            <person name="Devisetty U.K."/>
            <person name="Aguiy J.C."/>
        </authorList>
    </citation>
    <scope>NUCLEOTIDE SEQUENCE [LARGE SCALE GENOMIC DNA]</scope>
    <source>
        <strain evidence="1">JCA_2017</strain>
    </source>
</reference>
<keyword evidence="2" id="KW-1185">Reference proteome</keyword>
<evidence type="ECO:0000313" key="2">
    <source>
        <dbReference type="Proteomes" id="UP000257109"/>
    </source>
</evidence>
<dbReference type="Proteomes" id="UP000257109">
    <property type="component" value="Unassembled WGS sequence"/>
</dbReference>
<comment type="caution">
    <text evidence="1">The sequence shown here is derived from an EMBL/GenBank/DDBJ whole genome shotgun (WGS) entry which is preliminary data.</text>
</comment>
<evidence type="ECO:0000313" key="1">
    <source>
        <dbReference type="EMBL" id="RDY06035.1"/>
    </source>
</evidence>
<proteinExistence type="predicted"/>
<feature type="non-terminal residue" evidence="1">
    <location>
        <position position="1"/>
    </location>
</feature>
<name>A0A371HTD3_MUCPR</name>
<organism evidence="1 2">
    <name type="scientific">Mucuna pruriens</name>
    <name type="common">Velvet bean</name>
    <name type="synonym">Dolichos pruriens</name>
    <dbReference type="NCBI Taxonomy" id="157652"/>
    <lineage>
        <taxon>Eukaryota</taxon>
        <taxon>Viridiplantae</taxon>
        <taxon>Streptophyta</taxon>
        <taxon>Embryophyta</taxon>
        <taxon>Tracheophyta</taxon>
        <taxon>Spermatophyta</taxon>
        <taxon>Magnoliopsida</taxon>
        <taxon>eudicotyledons</taxon>
        <taxon>Gunneridae</taxon>
        <taxon>Pentapetalae</taxon>
        <taxon>rosids</taxon>
        <taxon>fabids</taxon>
        <taxon>Fabales</taxon>
        <taxon>Fabaceae</taxon>
        <taxon>Papilionoideae</taxon>
        <taxon>50 kb inversion clade</taxon>
        <taxon>NPAAA clade</taxon>
        <taxon>indigoferoid/millettioid clade</taxon>
        <taxon>Phaseoleae</taxon>
        <taxon>Mucuna</taxon>
    </lineage>
</organism>
<protein>
    <submittedName>
        <fullName evidence="1">Uncharacterized protein</fullName>
    </submittedName>
</protein>